<dbReference type="PANTHER" id="PTHR43544">
    <property type="entry name" value="SHORT-CHAIN DEHYDROGENASE/REDUCTASE"/>
    <property type="match status" value="1"/>
</dbReference>
<dbReference type="InterPro" id="IPR002347">
    <property type="entry name" value="SDR_fam"/>
</dbReference>
<dbReference type="OrthoDB" id="7289984at2759"/>
<comment type="similarity">
    <text evidence="1">Belongs to the short-chain dehydrogenases/reductases (SDR) family.</text>
</comment>
<dbReference type="AlphaFoldDB" id="A0A9W9KM27"/>
<comment type="caution">
    <text evidence="2">The sequence shown here is derived from an EMBL/GenBank/DDBJ whole genome shotgun (WGS) entry which is preliminary data.</text>
</comment>
<dbReference type="SUPFAM" id="SSF51735">
    <property type="entry name" value="NAD(P)-binding Rossmann-fold domains"/>
    <property type="match status" value="1"/>
</dbReference>
<keyword evidence="3" id="KW-1185">Reference proteome</keyword>
<dbReference type="GO" id="GO:0005737">
    <property type="term" value="C:cytoplasm"/>
    <property type="evidence" value="ECO:0007669"/>
    <property type="project" value="TreeGrafter"/>
</dbReference>
<evidence type="ECO:0000256" key="1">
    <source>
        <dbReference type="ARBA" id="ARBA00006484"/>
    </source>
</evidence>
<gene>
    <name evidence="2" type="ORF">N7532_001071</name>
</gene>
<evidence type="ECO:0008006" key="4">
    <source>
        <dbReference type="Google" id="ProtNLM"/>
    </source>
</evidence>
<dbReference type="RefSeq" id="XP_056478606.1">
    <property type="nucleotide sequence ID" value="XM_056613565.1"/>
</dbReference>
<dbReference type="PRINTS" id="PR00081">
    <property type="entry name" value="GDHRDH"/>
</dbReference>
<name>A0A9W9KM27_9EURO</name>
<accession>A0A9W9KM27</accession>
<sequence>MASFLITGSSRGLGLALVSRLAALPKGQVETIFATARQDNSPQLNQLVTASSGRIELVRLDVEDKKTIEEAARQVESKLAGKGLDYLINNAGTLDYNPAGLEGMDNLNQIFNLNVTGVHEVTRAFLPLLRRGQKKTVVNISTTLGSIARAQEYAQSPTPAYKITKAALNMLTVQYAQSFASEGLTFLAVSPGWLRTDLGSQRADLPVETGAEKVVDIVLKTGPHQNGKFVNIHVPGWEKAPGPNQYEGKEVEW</sequence>
<protein>
    <recommendedName>
        <fullName evidence="4">Short chain oxidoreductase</fullName>
    </recommendedName>
</protein>
<dbReference type="InterPro" id="IPR051468">
    <property type="entry name" value="Fungal_SecMetab_SDRs"/>
</dbReference>
<dbReference type="InterPro" id="IPR036291">
    <property type="entry name" value="NAD(P)-bd_dom_sf"/>
</dbReference>
<evidence type="ECO:0000313" key="2">
    <source>
        <dbReference type="EMBL" id="KAJ5110536.1"/>
    </source>
</evidence>
<dbReference type="Proteomes" id="UP001149074">
    <property type="component" value="Unassembled WGS sequence"/>
</dbReference>
<dbReference type="GeneID" id="81352544"/>
<dbReference type="PANTHER" id="PTHR43544:SF36">
    <property type="entry name" value="CHAIN OXIDOREDUCTASE (CSGA), PUTATIVE (AFU_ORTHOLOGUE AFUA_4G00910)-RELATED"/>
    <property type="match status" value="1"/>
</dbReference>
<reference evidence="2" key="1">
    <citation type="submission" date="2022-11" db="EMBL/GenBank/DDBJ databases">
        <authorList>
            <person name="Petersen C."/>
        </authorList>
    </citation>
    <scope>NUCLEOTIDE SEQUENCE</scope>
    <source>
        <strain evidence="2">IBT 30761</strain>
    </source>
</reference>
<evidence type="ECO:0000313" key="3">
    <source>
        <dbReference type="Proteomes" id="UP001149074"/>
    </source>
</evidence>
<dbReference type="GO" id="GO:0016491">
    <property type="term" value="F:oxidoreductase activity"/>
    <property type="evidence" value="ECO:0007669"/>
    <property type="project" value="TreeGrafter"/>
</dbReference>
<dbReference type="EMBL" id="JAPQKI010000002">
    <property type="protein sequence ID" value="KAJ5110536.1"/>
    <property type="molecule type" value="Genomic_DNA"/>
</dbReference>
<proteinExistence type="inferred from homology"/>
<dbReference type="Pfam" id="PF00106">
    <property type="entry name" value="adh_short"/>
    <property type="match status" value="1"/>
</dbReference>
<organism evidence="2 3">
    <name type="scientific">Penicillium argentinense</name>
    <dbReference type="NCBI Taxonomy" id="1131581"/>
    <lineage>
        <taxon>Eukaryota</taxon>
        <taxon>Fungi</taxon>
        <taxon>Dikarya</taxon>
        <taxon>Ascomycota</taxon>
        <taxon>Pezizomycotina</taxon>
        <taxon>Eurotiomycetes</taxon>
        <taxon>Eurotiomycetidae</taxon>
        <taxon>Eurotiales</taxon>
        <taxon>Aspergillaceae</taxon>
        <taxon>Penicillium</taxon>
    </lineage>
</organism>
<dbReference type="Gene3D" id="3.40.50.720">
    <property type="entry name" value="NAD(P)-binding Rossmann-like Domain"/>
    <property type="match status" value="1"/>
</dbReference>
<reference evidence="2" key="2">
    <citation type="journal article" date="2023" name="IMA Fungus">
        <title>Comparative genomic study of the Penicillium genus elucidates a diverse pangenome and 15 lateral gene transfer events.</title>
        <authorList>
            <person name="Petersen C."/>
            <person name="Sorensen T."/>
            <person name="Nielsen M.R."/>
            <person name="Sondergaard T.E."/>
            <person name="Sorensen J.L."/>
            <person name="Fitzpatrick D.A."/>
            <person name="Frisvad J.C."/>
            <person name="Nielsen K.L."/>
        </authorList>
    </citation>
    <scope>NUCLEOTIDE SEQUENCE</scope>
    <source>
        <strain evidence="2">IBT 30761</strain>
    </source>
</reference>